<keyword evidence="6 9" id="KW-0067">ATP-binding</keyword>
<keyword evidence="13" id="KW-1185">Reference proteome</keyword>
<dbReference type="GO" id="GO:0042149">
    <property type="term" value="P:cellular response to glucose starvation"/>
    <property type="evidence" value="ECO:0007669"/>
    <property type="project" value="UniProtKB-ARBA"/>
</dbReference>
<evidence type="ECO:0000256" key="3">
    <source>
        <dbReference type="ARBA" id="ARBA00022679"/>
    </source>
</evidence>
<evidence type="ECO:0000313" key="12">
    <source>
        <dbReference type="EMBL" id="KAH3679355.1"/>
    </source>
</evidence>
<evidence type="ECO:0000256" key="10">
    <source>
        <dbReference type="SAM" id="MobiDB-lite"/>
    </source>
</evidence>
<evidence type="ECO:0000256" key="4">
    <source>
        <dbReference type="ARBA" id="ARBA00022741"/>
    </source>
</evidence>
<evidence type="ECO:0000256" key="5">
    <source>
        <dbReference type="ARBA" id="ARBA00022777"/>
    </source>
</evidence>
<feature type="compositionally biased region" description="Polar residues" evidence="10">
    <location>
        <begin position="882"/>
        <end position="901"/>
    </location>
</feature>
<dbReference type="Proteomes" id="UP000769528">
    <property type="component" value="Unassembled WGS sequence"/>
</dbReference>
<dbReference type="GO" id="GO:0007165">
    <property type="term" value="P:signal transduction"/>
    <property type="evidence" value="ECO:0007669"/>
    <property type="project" value="TreeGrafter"/>
</dbReference>
<dbReference type="PANTHER" id="PTHR43895:SF152">
    <property type="entry name" value="SERINE_THREONINE-PROTEIN KINASE TOS3"/>
    <property type="match status" value="1"/>
</dbReference>
<comment type="catalytic activity">
    <reaction evidence="8">
        <text>L-seryl-[protein] + ATP = O-phospho-L-seryl-[protein] + ADP + H(+)</text>
        <dbReference type="Rhea" id="RHEA:17989"/>
        <dbReference type="Rhea" id="RHEA-COMP:9863"/>
        <dbReference type="Rhea" id="RHEA-COMP:11604"/>
        <dbReference type="ChEBI" id="CHEBI:15378"/>
        <dbReference type="ChEBI" id="CHEBI:29999"/>
        <dbReference type="ChEBI" id="CHEBI:30616"/>
        <dbReference type="ChEBI" id="CHEBI:83421"/>
        <dbReference type="ChEBI" id="CHEBI:456216"/>
        <dbReference type="EC" id="2.7.11.1"/>
    </reaction>
</comment>
<dbReference type="SUPFAM" id="SSF56112">
    <property type="entry name" value="Protein kinase-like (PK-like)"/>
    <property type="match status" value="1"/>
</dbReference>
<dbReference type="InterPro" id="IPR000719">
    <property type="entry name" value="Prot_kinase_dom"/>
</dbReference>
<feature type="compositionally biased region" description="Acidic residues" evidence="10">
    <location>
        <begin position="869"/>
        <end position="880"/>
    </location>
</feature>
<evidence type="ECO:0000259" key="11">
    <source>
        <dbReference type="PROSITE" id="PS50011"/>
    </source>
</evidence>
<feature type="region of interest" description="Disordered" evidence="10">
    <location>
        <begin position="763"/>
        <end position="783"/>
    </location>
</feature>
<evidence type="ECO:0000256" key="9">
    <source>
        <dbReference type="PROSITE-ProRule" id="PRU10141"/>
    </source>
</evidence>
<organism evidence="12 13">
    <name type="scientific">Wickerhamomyces mucosus</name>
    <dbReference type="NCBI Taxonomy" id="1378264"/>
    <lineage>
        <taxon>Eukaryota</taxon>
        <taxon>Fungi</taxon>
        <taxon>Dikarya</taxon>
        <taxon>Ascomycota</taxon>
        <taxon>Saccharomycotina</taxon>
        <taxon>Saccharomycetes</taxon>
        <taxon>Phaffomycetales</taxon>
        <taxon>Wickerhamomycetaceae</taxon>
        <taxon>Wickerhamomyces</taxon>
    </lineage>
</organism>
<evidence type="ECO:0000256" key="8">
    <source>
        <dbReference type="ARBA" id="ARBA00048679"/>
    </source>
</evidence>
<dbReference type="GO" id="GO:0005524">
    <property type="term" value="F:ATP binding"/>
    <property type="evidence" value="ECO:0007669"/>
    <property type="project" value="UniProtKB-UniRule"/>
</dbReference>
<feature type="region of interest" description="Disordered" evidence="10">
    <location>
        <begin position="953"/>
        <end position="1007"/>
    </location>
</feature>
<keyword evidence="3" id="KW-0808">Transferase</keyword>
<evidence type="ECO:0000256" key="6">
    <source>
        <dbReference type="ARBA" id="ARBA00022840"/>
    </source>
</evidence>
<keyword evidence="4 9" id="KW-0547">Nucleotide-binding</keyword>
<feature type="compositionally biased region" description="Basic and acidic residues" evidence="10">
    <location>
        <begin position="852"/>
        <end position="868"/>
    </location>
</feature>
<dbReference type="AlphaFoldDB" id="A0A9P8TI04"/>
<gene>
    <name evidence="12" type="ORF">WICMUC_001036</name>
</gene>
<dbReference type="Pfam" id="PF00069">
    <property type="entry name" value="Pkinase"/>
    <property type="match status" value="1"/>
</dbReference>
<dbReference type="GO" id="GO:0004674">
    <property type="term" value="F:protein serine/threonine kinase activity"/>
    <property type="evidence" value="ECO:0007669"/>
    <property type="project" value="UniProtKB-KW"/>
</dbReference>
<dbReference type="InterPro" id="IPR008271">
    <property type="entry name" value="Ser/Thr_kinase_AS"/>
</dbReference>
<dbReference type="Gene3D" id="1.10.510.10">
    <property type="entry name" value="Transferase(Phosphotransferase) domain 1"/>
    <property type="match status" value="1"/>
</dbReference>
<feature type="compositionally biased region" description="Polar residues" evidence="10">
    <location>
        <begin position="953"/>
        <end position="976"/>
    </location>
</feature>
<proteinExistence type="predicted"/>
<dbReference type="PROSITE" id="PS00108">
    <property type="entry name" value="PROTEIN_KINASE_ST"/>
    <property type="match status" value="1"/>
</dbReference>
<feature type="compositionally biased region" description="Polar residues" evidence="10">
    <location>
        <begin position="984"/>
        <end position="996"/>
    </location>
</feature>
<dbReference type="OrthoDB" id="68483at2759"/>
<reference evidence="12" key="2">
    <citation type="submission" date="2021-01" db="EMBL/GenBank/DDBJ databases">
        <authorList>
            <person name="Schikora-Tamarit M.A."/>
        </authorList>
    </citation>
    <scope>NUCLEOTIDE SEQUENCE</scope>
    <source>
        <strain evidence="12">CBS6341</strain>
    </source>
</reference>
<feature type="binding site" evidence="9">
    <location>
        <position position="202"/>
    </location>
    <ligand>
        <name>ATP</name>
        <dbReference type="ChEBI" id="CHEBI:30616"/>
    </ligand>
</feature>
<keyword evidence="2" id="KW-0723">Serine/threonine-protein kinase</keyword>
<keyword evidence="5" id="KW-0418">Kinase</keyword>
<dbReference type="PROSITE" id="PS00107">
    <property type="entry name" value="PROTEIN_KINASE_ATP"/>
    <property type="match status" value="1"/>
</dbReference>
<dbReference type="FunFam" id="3.30.200.20:FF:000206">
    <property type="entry name" value="Serine/threonine-protein kinase Ssp1"/>
    <property type="match status" value="1"/>
</dbReference>
<name>A0A9P8TI04_9ASCO</name>
<accession>A0A9P8TI04</accession>
<dbReference type="InterPro" id="IPR017441">
    <property type="entry name" value="Protein_kinase_ATP_BS"/>
</dbReference>
<evidence type="ECO:0000256" key="1">
    <source>
        <dbReference type="ARBA" id="ARBA00012513"/>
    </source>
</evidence>
<dbReference type="CDD" id="cd14008">
    <property type="entry name" value="STKc_LKB1_CaMKK"/>
    <property type="match status" value="1"/>
</dbReference>
<dbReference type="GO" id="GO:0001558">
    <property type="term" value="P:regulation of cell growth"/>
    <property type="evidence" value="ECO:0007669"/>
    <property type="project" value="UniProtKB-ARBA"/>
</dbReference>
<feature type="region of interest" description="Disordered" evidence="10">
    <location>
        <begin position="821"/>
        <end position="901"/>
    </location>
</feature>
<reference evidence="12" key="1">
    <citation type="journal article" date="2021" name="Open Biol.">
        <title>Shared evolutionary footprints suggest mitochondrial oxidative damage underlies multiple complex I losses in fungi.</title>
        <authorList>
            <person name="Schikora-Tamarit M.A."/>
            <person name="Marcet-Houben M."/>
            <person name="Nosek J."/>
            <person name="Gabaldon T."/>
        </authorList>
    </citation>
    <scope>NUCLEOTIDE SEQUENCE</scope>
    <source>
        <strain evidence="12">CBS6341</strain>
    </source>
</reference>
<comment type="caution">
    <text evidence="12">The sequence shown here is derived from an EMBL/GenBank/DDBJ whole genome shotgun (WGS) entry which is preliminary data.</text>
</comment>
<comment type="catalytic activity">
    <reaction evidence="7">
        <text>L-threonyl-[protein] + ATP = O-phospho-L-threonyl-[protein] + ADP + H(+)</text>
        <dbReference type="Rhea" id="RHEA:46608"/>
        <dbReference type="Rhea" id="RHEA-COMP:11060"/>
        <dbReference type="Rhea" id="RHEA-COMP:11605"/>
        <dbReference type="ChEBI" id="CHEBI:15378"/>
        <dbReference type="ChEBI" id="CHEBI:30013"/>
        <dbReference type="ChEBI" id="CHEBI:30616"/>
        <dbReference type="ChEBI" id="CHEBI:61977"/>
        <dbReference type="ChEBI" id="CHEBI:456216"/>
        <dbReference type="EC" id="2.7.11.1"/>
    </reaction>
</comment>
<sequence>MQDDRSILSLTNVKGRLSPAQVFDNNISIPKDYFSIDNKEFNSNQYNSNLNFEKFGKVSKILHKTVDSSNDNVIKSNSYKIQSSNDSLISLVERQHQMKINHPYHQLYNSNIKDNNDLKSSIDNTTINSSIARKLNPNISNPHHVHSTPNVKDTKKVYLEYDPISKRQVLNTYEILKELGKGEHGKVKLGKDLNSNELVAIKIIDRKISKGKKLMKFKTDDNIKIKKEIAIMKKLNHPNIVQLKEVLDDLNSRKIYLILEYLEKGEIKWQKSLNNPFMTLPQAIKAFRDVLLGLEYLHYQGIIHRDIKPANLLISKDNSVKISDFGVSYIATNLQDLTNNDNNDLELAKTAGTPAFFAPELCQPLFDYNIDLKKINYKIDIWALGITLYCFLFGSMPFWGENEFELFRSINESKLKFPNQFPNNFDWNEEDKFEVKNLLFKMLEKDPIKRIGIKDIKKHSIVLKDLSIKDCKEFISEQSYCDLSNKIDVSNKELENAIVGIGHKLKTHISKAFKFAMFNNNKKLSKNLKKFPNNSSSSNSDVSISTNNSNGTSISNNLILYKTFDDNSFNKPIMKPSLSSSLLTSKNISRSQSVNLEPTTSISNILNNQGIETKTTVEGDLFLNNSSHALNSLNYIINDDLRKSNNISISHVDSTSSELQSQYLNSSLLDRNEIQENIDNDNNLKSKTDSNLVSLPINASFASLDSIYLDNYAPAYHHSTNRLSVSELSTTQSSRIPGSEPNFKTFPKMSEFSLNKLSSRSKLNKIDDNNDDSIAPDHIHHGEDSAISIPSNLIDDLDGFKPHSPTLESIKESNISIKKGDKPKYSFFENSDSDNSDYSSDDVRSYNYDYKSNQDDHSIEIEFAHSDDDEKEEEEEEEGIVDTSTNQSQFPRSNSKIGASQIQVGEAFQYGDDSESSNEGESEEEEEDLFLDFSRNRNIRGRMNSVAVAQASALSKSPSSIGSKTQKSLDTPTANNSRDKYQNKDGQTIRISSPLSKNAPMSPISSTNAHLYNQNQFVNHYQRVNAYHQPLNESQRERSKSITIGILQDKYNSDSHLV</sequence>
<dbReference type="FunFam" id="1.10.510.10:FF:000571">
    <property type="entry name" value="Maternal embryonic leucine zipper kinase"/>
    <property type="match status" value="1"/>
</dbReference>
<evidence type="ECO:0000313" key="13">
    <source>
        <dbReference type="Proteomes" id="UP000769528"/>
    </source>
</evidence>
<dbReference type="SMART" id="SM00220">
    <property type="entry name" value="S_TKc"/>
    <property type="match status" value="1"/>
</dbReference>
<dbReference type="PANTHER" id="PTHR43895">
    <property type="entry name" value="CALCIUM/CALMODULIN-DEPENDENT PROTEIN KINASE KINASE-RELATED"/>
    <property type="match status" value="1"/>
</dbReference>
<protein>
    <recommendedName>
        <fullName evidence="1">non-specific serine/threonine protein kinase</fullName>
        <ecNumber evidence="1">2.7.11.1</ecNumber>
    </recommendedName>
</protein>
<dbReference type="EMBL" id="JAEUBF010000320">
    <property type="protein sequence ID" value="KAH3679355.1"/>
    <property type="molecule type" value="Genomic_DNA"/>
</dbReference>
<feature type="domain" description="Protein kinase" evidence="11">
    <location>
        <begin position="173"/>
        <end position="462"/>
    </location>
</feature>
<dbReference type="GO" id="GO:0050793">
    <property type="term" value="P:regulation of developmental process"/>
    <property type="evidence" value="ECO:0007669"/>
    <property type="project" value="UniProtKB-ARBA"/>
</dbReference>
<dbReference type="PROSITE" id="PS50011">
    <property type="entry name" value="PROTEIN_KINASE_DOM"/>
    <property type="match status" value="1"/>
</dbReference>
<dbReference type="EC" id="2.7.11.1" evidence="1"/>
<dbReference type="InterPro" id="IPR011009">
    <property type="entry name" value="Kinase-like_dom_sf"/>
</dbReference>
<evidence type="ECO:0000256" key="2">
    <source>
        <dbReference type="ARBA" id="ARBA00022527"/>
    </source>
</evidence>
<evidence type="ECO:0000256" key="7">
    <source>
        <dbReference type="ARBA" id="ARBA00047899"/>
    </source>
</evidence>